<feature type="region of interest" description="Disordered" evidence="1">
    <location>
        <begin position="215"/>
        <end position="234"/>
    </location>
</feature>
<protein>
    <submittedName>
        <fullName evidence="2">Uncharacterized protein</fullName>
    </submittedName>
</protein>
<feature type="compositionally biased region" description="Low complexity" evidence="1">
    <location>
        <begin position="215"/>
        <end position="232"/>
    </location>
</feature>
<dbReference type="Proteomes" id="UP001221757">
    <property type="component" value="Unassembled WGS sequence"/>
</dbReference>
<evidence type="ECO:0000313" key="2">
    <source>
        <dbReference type="EMBL" id="KAJ7698253.1"/>
    </source>
</evidence>
<keyword evidence="3" id="KW-1185">Reference proteome</keyword>
<organism evidence="2 3">
    <name type="scientific">Mycena rosella</name>
    <name type="common">Pink bonnet</name>
    <name type="synonym">Agaricus rosellus</name>
    <dbReference type="NCBI Taxonomy" id="1033263"/>
    <lineage>
        <taxon>Eukaryota</taxon>
        <taxon>Fungi</taxon>
        <taxon>Dikarya</taxon>
        <taxon>Basidiomycota</taxon>
        <taxon>Agaricomycotina</taxon>
        <taxon>Agaricomycetes</taxon>
        <taxon>Agaricomycetidae</taxon>
        <taxon>Agaricales</taxon>
        <taxon>Marasmiineae</taxon>
        <taxon>Mycenaceae</taxon>
        <taxon>Mycena</taxon>
    </lineage>
</organism>
<evidence type="ECO:0000256" key="1">
    <source>
        <dbReference type="SAM" id="MobiDB-lite"/>
    </source>
</evidence>
<reference evidence="2" key="1">
    <citation type="submission" date="2023-03" db="EMBL/GenBank/DDBJ databases">
        <title>Massive genome expansion in bonnet fungi (Mycena s.s.) driven by repeated elements and novel gene families across ecological guilds.</title>
        <authorList>
            <consortium name="Lawrence Berkeley National Laboratory"/>
            <person name="Harder C.B."/>
            <person name="Miyauchi S."/>
            <person name="Viragh M."/>
            <person name="Kuo A."/>
            <person name="Thoen E."/>
            <person name="Andreopoulos B."/>
            <person name="Lu D."/>
            <person name="Skrede I."/>
            <person name="Drula E."/>
            <person name="Henrissat B."/>
            <person name="Morin E."/>
            <person name="Kohler A."/>
            <person name="Barry K."/>
            <person name="LaButti K."/>
            <person name="Morin E."/>
            <person name="Salamov A."/>
            <person name="Lipzen A."/>
            <person name="Mereny Z."/>
            <person name="Hegedus B."/>
            <person name="Baldrian P."/>
            <person name="Stursova M."/>
            <person name="Weitz H."/>
            <person name="Taylor A."/>
            <person name="Grigoriev I.V."/>
            <person name="Nagy L.G."/>
            <person name="Martin F."/>
            <person name="Kauserud H."/>
        </authorList>
    </citation>
    <scope>NUCLEOTIDE SEQUENCE</scope>
    <source>
        <strain evidence="2">CBHHK067</strain>
    </source>
</reference>
<proteinExistence type="predicted"/>
<gene>
    <name evidence="2" type="ORF">B0H17DRAFT_1328608</name>
</gene>
<dbReference type="AlphaFoldDB" id="A0AAD7DTY0"/>
<comment type="caution">
    <text evidence="2">The sequence shown here is derived from an EMBL/GenBank/DDBJ whole genome shotgun (WGS) entry which is preliminary data.</text>
</comment>
<sequence length="383" mass="42242">MDAYLPSSAPVEVSPPGPEYWDFFRSLLSPGPTPNWATYPAILNKTAETAPHISALVGDYSMTELTEESTAPARSPDAGHQLTYTLRELNEGSTPFLGHHGKRPNPIGFGVALPPRPSAGHIYPAEYATEHDDPACEPQSFFSMYFDLFGVFPPPILMCPEAEEEDVLPTSYSSLLFDPGMESLSPSTSDSSSAADYSPFLDLFGKGSPSIIPTASSPHSSAPPIAMSHSPSCRNSYSQKNDVPHFDVTYVDDSESGSHNINWDWRLLADFYKPVPSPVVDSERLRERQVLEDWKSHVVADLLQTAADTSGWSPFAIALHATTVYDRLFAAYQTHPPPPDVPPALMDLILPQVAQAQAVYPYWQWDNILEGLERESQWVRSEM</sequence>
<evidence type="ECO:0000313" key="3">
    <source>
        <dbReference type="Proteomes" id="UP001221757"/>
    </source>
</evidence>
<name>A0AAD7DTY0_MYCRO</name>
<dbReference type="EMBL" id="JARKIE010000026">
    <property type="protein sequence ID" value="KAJ7698253.1"/>
    <property type="molecule type" value="Genomic_DNA"/>
</dbReference>
<accession>A0AAD7DTY0</accession>